<dbReference type="Pfam" id="PF10066">
    <property type="entry name" value="DUF2304"/>
    <property type="match status" value="1"/>
</dbReference>
<dbReference type="InterPro" id="IPR019277">
    <property type="entry name" value="DUF2304"/>
</dbReference>
<keyword evidence="2" id="KW-0472">Membrane</keyword>
<feature type="transmembrane region" description="Helical" evidence="2">
    <location>
        <begin position="33"/>
        <end position="53"/>
    </location>
</feature>
<keyword evidence="2" id="KW-1133">Transmembrane helix</keyword>
<proteinExistence type="predicted"/>
<accession>A0ABQ4MM26</accession>
<dbReference type="Proteomes" id="UP000681290">
    <property type="component" value="Unassembled WGS sequence"/>
</dbReference>
<reference evidence="3 4" key="1">
    <citation type="submission" date="2021-03" db="EMBL/GenBank/DDBJ databases">
        <title>Antimicrobial resistance genes in bacteria isolated from Japanese honey, and their potential for conferring macrolide and lincosamide resistance in the American foulbrood pathogen Paenibacillus larvae.</title>
        <authorList>
            <person name="Okamoto M."/>
            <person name="Kumagai M."/>
            <person name="Kanamori H."/>
            <person name="Takamatsu D."/>
        </authorList>
    </citation>
    <scope>NUCLEOTIDE SEQUENCE [LARGE SCALE GENOMIC DNA]</scope>
    <source>
        <strain evidence="3 4">J15TS10</strain>
    </source>
</reference>
<dbReference type="RefSeq" id="WP_213589004.1">
    <property type="nucleotide sequence ID" value="NZ_BOSM01000001.1"/>
</dbReference>
<sequence>MKPDIYLFSFFISLSFAATILYLIRNQKLKEQYALLWLTLSVMMMVLTLFPSILDDVARRIRIEYAPSLLYLLSVVGILFILLHLTMAVSSLAQRNVELIQTLALHERKIHALMKQNGQSEKEEEEGTEGQRANE</sequence>
<feature type="transmembrane region" description="Helical" evidence="2">
    <location>
        <begin position="65"/>
        <end position="85"/>
    </location>
</feature>
<keyword evidence="4" id="KW-1185">Reference proteome</keyword>
<dbReference type="EMBL" id="BOSM01000001">
    <property type="protein sequence ID" value="GIP57026.1"/>
    <property type="molecule type" value="Genomic_DNA"/>
</dbReference>
<protein>
    <recommendedName>
        <fullName evidence="5">DUF2304 domain-containing protein</fullName>
    </recommendedName>
</protein>
<name>A0ABQ4MM26_9BACL</name>
<keyword evidence="2" id="KW-0812">Transmembrane</keyword>
<feature type="transmembrane region" description="Helical" evidence="2">
    <location>
        <begin position="6"/>
        <end position="24"/>
    </location>
</feature>
<comment type="caution">
    <text evidence="3">The sequence shown here is derived from an EMBL/GenBank/DDBJ whole genome shotgun (WGS) entry which is preliminary data.</text>
</comment>
<evidence type="ECO:0000313" key="3">
    <source>
        <dbReference type="EMBL" id="GIP57026.1"/>
    </source>
</evidence>
<evidence type="ECO:0000313" key="4">
    <source>
        <dbReference type="Proteomes" id="UP000681290"/>
    </source>
</evidence>
<evidence type="ECO:0008006" key="5">
    <source>
        <dbReference type="Google" id="ProtNLM"/>
    </source>
</evidence>
<gene>
    <name evidence="3" type="ORF">J15TS10_08400</name>
</gene>
<evidence type="ECO:0000256" key="2">
    <source>
        <dbReference type="SAM" id="Phobius"/>
    </source>
</evidence>
<organism evidence="3 4">
    <name type="scientific">Paenibacillus woosongensis</name>
    <dbReference type="NCBI Taxonomy" id="307580"/>
    <lineage>
        <taxon>Bacteria</taxon>
        <taxon>Bacillati</taxon>
        <taxon>Bacillota</taxon>
        <taxon>Bacilli</taxon>
        <taxon>Bacillales</taxon>
        <taxon>Paenibacillaceae</taxon>
        <taxon>Paenibacillus</taxon>
    </lineage>
</organism>
<evidence type="ECO:0000256" key="1">
    <source>
        <dbReference type="SAM" id="MobiDB-lite"/>
    </source>
</evidence>
<feature type="region of interest" description="Disordered" evidence="1">
    <location>
        <begin position="116"/>
        <end position="135"/>
    </location>
</feature>